<evidence type="ECO:0000313" key="1">
    <source>
        <dbReference type="EMBL" id="WCR05992.1"/>
    </source>
</evidence>
<dbReference type="RefSeq" id="WP_271884972.1">
    <property type="nucleotide sequence ID" value="NZ_CP067136.1"/>
</dbReference>
<protein>
    <recommendedName>
        <fullName evidence="3">Transposase</fullName>
    </recommendedName>
</protein>
<evidence type="ECO:0000313" key="2">
    <source>
        <dbReference type="Proteomes" id="UP001219349"/>
    </source>
</evidence>
<accession>A0ABY7SIY8</accession>
<proteinExistence type="predicted"/>
<reference evidence="1 2" key="1">
    <citation type="submission" date="2021-01" db="EMBL/GenBank/DDBJ databases">
        <title>Biogeographic distribution of Paracoccus.</title>
        <authorList>
            <person name="Hollensteiner J."/>
            <person name="Leineberger J."/>
            <person name="Brinkhoff T."/>
            <person name="Daniel R."/>
        </authorList>
    </citation>
    <scope>NUCLEOTIDE SEQUENCE [LARGE SCALE GENOMIC DNA]</scope>
    <source>
        <strain evidence="1 2">KCTC 22803</strain>
    </source>
</reference>
<sequence length="60" mass="6642">MRQHLTHGGLPDGMTRWQFFGLIETARRQLGLSKGAVAYLKAAISNTMAEDFLAGRICSF</sequence>
<gene>
    <name evidence="1" type="ORF">JHX87_10730</name>
</gene>
<evidence type="ECO:0008006" key="3">
    <source>
        <dbReference type="Google" id="ProtNLM"/>
    </source>
</evidence>
<name>A0ABY7SIY8_9RHOB</name>
<dbReference type="Proteomes" id="UP001219349">
    <property type="component" value="Chromosome"/>
</dbReference>
<keyword evidence="2" id="KW-1185">Reference proteome</keyword>
<dbReference type="EMBL" id="CP067136">
    <property type="protein sequence ID" value="WCR05992.1"/>
    <property type="molecule type" value="Genomic_DNA"/>
</dbReference>
<organism evidence="1 2">
    <name type="scientific">Paracoccus fistulariae</name>
    <dbReference type="NCBI Taxonomy" id="658446"/>
    <lineage>
        <taxon>Bacteria</taxon>
        <taxon>Pseudomonadati</taxon>
        <taxon>Pseudomonadota</taxon>
        <taxon>Alphaproteobacteria</taxon>
        <taxon>Rhodobacterales</taxon>
        <taxon>Paracoccaceae</taxon>
        <taxon>Paracoccus</taxon>
    </lineage>
</organism>